<dbReference type="AlphaFoldDB" id="A0A518B8B9"/>
<keyword evidence="7" id="KW-0139">CF(1)</keyword>
<dbReference type="OrthoDB" id="9802471at2"/>
<evidence type="ECO:0000256" key="5">
    <source>
        <dbReference type="ARBA" id="ARBA00023136"/>
    </source>
</evidence>
<dbReference type="Proteomes" id="UP000317093">
    <property type="component" value="Chromosome"/>
</dbReference>
<keyword evidence="2 7" id="KW-0813">Transport</keyword>
<evidence type="ECO:0000256" key="2">
    <source>
        <dbReference type="ARBA" id="ARBA00022448"/>
    </source>
</evidence>
<keyword evidence="3 7" id="KW-0375">Hydrogen ion transport</keyword>
<evidence type="ECO:0000313" key="8">
    <source>
        <dbReference type="EMBL" id="QDU63226.1"/>
    </source>
</evidence>
<accession>A0A518B8B9</accession>
<gene>
    <name evidence="7 8" type="primary">atpH</name>
    <name evidence="8" type="ORF">Pan216_41040</name>
</gene>
<evidence type="ECO:0000256" key="3">
    <source>
        <dbReference type="ARBA" id="ARBA00022781"/>
    </source>
</evidence>
<evidence type="ECO:0000256" key="1">
    <source>
        <dbReference type="ARBA" id="ARBA00004370"/>
    </source>
</evidence>
<protein>
    <recommendedName>
        <fullName evidence="7">ATP synthase subunit delta</fullName>
    </recommendedName>
    <alternativeName>
        <fullName evidence="7">ATP synthase F(1) sector subunit delta</fullName>
    </alternativeName>
    <alternativeName>
        <fullName evidence="7">F-type ATPase subunit delta</fullName>
        <shortName evidence="7">F-ATPase subunit delta</shortName>
    </alternativeName>
</protein>
<comment type="subcellular location">
    <subcellularLocation>
        <location evidence="7">Cell membrane</location>
        <topology evidence="7">Peripheral membrane protein</topology>
    </subcellularLocation>
    <subcellularLocation>
        <location evidence="1">Membrane</location>
    </subcellularLocation>
</comment>
<dbReference type="InterPro" id="IPR000711">
    <property type="entry name" value="ATPase_OSCP/dsu"/>
</dbReference>
<evidence type="ECO:0000256" key="7">
    <source>
        <dbReference type="HAMAP-Rule" id="MF_01416"/>
    </source>
</evidence>
<dbReference type="Gene3D" id="1.10.520.20">
    <property type="entry name" value="N-terminal domain of the delta subunit of the F1F0-ATP synthase"/>
    <property type="match status" value="1"/>
</dbReference>
<dbReference type="PANTHER" id="PTHR11910">
    <property type="entry name" value="ATP SYNTHASE DELTA CHAIN"/>
    <property type="match status" value="1"/>
</dbReference>
<dbReference type="Pfam" id="PF00213">
    <property type="entry name" value="OSCP"/>
    <property type="match status" value="1"/>
</dbReference>
<name>A0A518B8B9_9BACT</name>
<dbReference type="HAMAP" id="MF_01416">
    <property type="entry name" value="ATP_synth_delta_bact"/>
    <property type="match status" value="1"/>
</dbReference>
<dbReference type="KEGG" id="knv:Pan216_41040"/>
<dbReference type="GO" id="GO:0045259">
    <property type="term" value="C:proton-transporting ATP synthase complex"/>
    <property type="evidence" value="ECO:0007669"/>
    <property type="project" value="UniProtKB-KW"/>
</dbReference>
<comment type="function">
    <text evidence="7">This protein is part of the stalk that links CF(0) to CF(1). It either transmits conformational changes from CF(0) to CF(1) or is implicated in proton conduction.</text>
</comment>
<keyword evidence="7" id="KW-1003">Cell membrane</keyword>
<proteinExistence type="inferred from homology"/>
<evidence type="ECO:0000256" key="4">
    <source>
        <dbReference type="ARBA" id="ARBA00023065"/>
    </source>
</evidence>
<evidence type="ECO:0000256" key="6">
    <source>
        <dbReference type="ARBA" id="ARBA00023310"/>
    </source>
</evidence>
<sequence>MSDFASKQPSPEELQLAKVYAKAVWELAVKDGIAQDFHEEFQSLVHDVLDKHPNLDIFFQTTSISRQRRWELVEKVFAEQASPLLLNFLRTLNENDRLGIVRAILIRLEELWNESQGRVPVEVRSAVPLDDDQEQELRQMVQAKFGFEPDLKVEVDPELLGGLVFRVGDTVYDRSVRTNMKELRERILTRHAHEIQGG</sequence>
<keyword evidence="5 7" id="KW-0472">Membrane</keyword>
<dbReference type="EMBL" id="CP036279">
    <property type="protein sequence ID" value="QDU63226.1"/>
    <property type="molecule type" value="Genomic_DNA"/>
</dbReference>
<comment type="function">
    <text evidence="7">F(1)F(0) ATP synthase produces ATP from ADP in the presence of a proton or sodium gradient. F-type ATPases consist of two structural domains, F(1) containing the extramembraneous catalytic core and F(0) containing the membrane proton channel, linked together by a central stalk and a peripheral stalk. During catalysis, ATP synthesis in the catalytic domain of F(1) is coupled via a rotary mechanism of the central stalk subunits to proton translocation.</text>
</comment>
<comment type="similarity">
    <text evidence="7">Belongs to the ATPase delta chain family.</text>
</comment>
<dbReference type="RefSeq" id="WP_145260517.1">
    <property type="nucleotide sequence ID" value="NZ_CP036279.1"/>
</dbReference>
<dbReference type="NCBIfam" id="TIGR01145">
    <property type="entry name" value="ATP_synt_delta"/>
    <property type="match status" value="1"/>
</dbReference>
<keyword evidence="4 7" id="KW-0406">Ion transport</keyword>
<keyword evidence="9" id="KW-1185">Reference proteome</keyword>
<dbReference type="GO" id="GO:0046933">
    <property type="term" value="F:proton-transporting ATP synthase activity, rotational mechanism"/>
    <property type="evidence" value="ECO:0007669"/>
    <property type="project" value="UniProtKB-UniRule"/>
</dbReference>
<dbReference type="InterPro" id="IPR026015">
    <property type="entry name" value="ATP_synth_OSCP/delta_N_sf"/>
</dbReference>
<dbReference type="GO" id="GO:0005886">
    <property type="term" value="C:plasma membrane"/>
    <property type="evidence" value="ECO:0007669"/>
    <property type="project" value="UniProtKB-SubCell"/>
</dbReference>
<reference evidence="8 9" key="1">
    <citation type="submission" date="2019-02" db="EMBL/GenBank/DDBJ databases">
        <title>Deep-cultivation of Planctomycetes and their phenomic and genomic characterization uncovers novel biology.</title>
        <authorList>
            <person name="Wiegand S."/>
            <person name="Jogler M."/>
            <person name="Boedeker C."/>
            <person name="Pinto D."/>
            <person name="Vollmers J."/>
            <person name="Rivas-Marin E."/>
            <person name="Kohn T."/>
            <person name="Peeters S.H."/>
            <person name="Heuer A."/>
            <person name="Rast P."/>
            <person name="Oberbeckmann S."/>
            <person name="Bunk B."/>
            <person name="Jeske O."/>
            <person name="Meyerdierks A."/>
            <person name="Storesund J.E."/>
            <person name="Kallscheuer N."/>
            <person name="Luecker S."/>
            <person name="Lage O.M."/>
            <person name="Pohl T."/>
            <person name="Merkel B.J."/>
            <person name="Hornburger P."/>
            <person name="Mueller R.-W."/>
            <person name="Bruemmer F."/>
            <person name="Labrenz M."/>
            <person name="Spormann A.M."/>
            <person name="Op den Camp H."/>
            <person name="Overmann J."/>
            <person name="Amann R."/>
            <person name="Jetten M.S.M."/>
            <person name="Mascher T."/>
            <person name="Medema M.H."/>
            <person name="Devos D.P."/>
            <person name="Kaster A.-K."/>
            <person name="Ovreas L."/>
            <person name="Rohde M."/>
            <person name="Galperin M.Y."/>
            <person name="Jogler C."/>
        </authorList>
    </citation>
    <scope>NUCLEOTIDE SEQUENCE [LARGE SCALE GENOMIC DNA]</scope>
    <source>
        <strain evidence="8 9">Pan216</strain>
    </source>
</reference>
<organism evidence="8 9">
    <name type="scientific">Kolteria novifilia</name>
    <dbReference type="NCBI Taxonomy" id="2527975"/>
    <lineage>
        <taxon>Bacteria</taxon>
        <taxon>Pseudomonadati</taxon>
        <taxon>Planctomycetota</taxon>
        <taxon>Planctomycetia</taxon>
        <taxon>Kolteriales</taxon>
        <taxon>Kolteriaceae</taxon>
        <taxon>Kolteria</taxon>
    </lineage>
</organism>
<dbReference type="SUPFAM" id="SSF47928">
    <property type="entry name" value="N-terminal domain of the delta subunit of the F1F0-ATP synthase"/>
    <property type="match status" value="1"/>
</dbReference>
<evidence type="ECO:0000313" key="9">
    <source>
        <dbReference type="Proteomes" id="UP000317093"/>
    </source>
</evidence>
<keyword evidence="6 7" id="KW-0066">ATP synthesis</keyword>
<dbReference type="PRINTS" id="PR00125">
    <property type="entry name" value="ATPASEDELTA"/>
</dbReference>